<keyword evidence="2" id="KW-1185">Reference proteome</keyword>
<evidence type="ECO:0000313" key="2">
    <source>
        <dbReference type="Proteomes" id="UP001303946"/>
    </source>
</evidence>
<accession>A0ABZ0CUD6</accession>
<evidence type="ECO:0000313" key="1">
    <source>
        <dbReference type="EMBL" id="WOB06508.1"/>
    </source>
</evidence>
<name>A0ABZ0CUD6_9BURK</name>
<sequence>MTESTTYPIGTKFARRVSAKRTDVCTVVDIHRTYNNAGELVKTRYVATHEFLGQVVTDHDVVAVTIARNLIEKT</sequence>
<dbReference type="EMBL" id="CP136336">
    <property type="protein sequence ID" value="WOB06508.1"/>
    <property type="molecule type" value="Genomic_DNA"/>
</dbReference>
<reference evidence="1 2" key="1">
    <citation type="submission" date="2023-10" db="EMBL/GenBank/DDBJ databases">
        <title>Bacteria for the degradation of biodegradable plastic PBAT(Polybutylene adipate terephthalate).</title>
        <authorList>
            <person name="Weon H.-Y."/>
            <person name="Yeon J."/>
        </authorList>
    </citation>
    <scope>NUCLEOTIDE SEQUENCE [LARGE SCALE GENOMIC DNA]</scope>
    <source>
        <strain evidence="1 2">SBD 7-3</strain>
    </source>
</reference>
<gene>
    <name evidence="1" type="ORF">RXV79_16420</name>
</gene>
<proteinExistence type="predicted"/>
<protein>
    <submittedName>
        <fullName evidence="1">Uncharacterized protein</fullName>
    </submittedName>
</protein>
<organism evidence="1 2">
    <name type="scientific">Piscinibacter gummiphilus</name>
    <dbReference type="NCBI Taxonomy" id="946333"/>
    <lineage>
        <taxon>Bacteria</taxon>
        <taxon>Pseudomonadati</taxon>
        <taxon>Pseudomonadota</taxon>
        <taxon>Betaproteobacteria</taxon>
        <taxon>Burkholderiales</taxon>
        <taxon>Sphaerotilaceae</taxon>
        <taxon>Piscinibacter</taxon>
    </lineage>
</organism>
<dbReference type="Proteomes" id="UP001303946">
    <property type="component" value="Chromosome"/>
</dbReference>
<dbReference type="RefSeq" id="WP_316698978.1">
    <property type="nucleotide sequence ID" value="NZ_CP136336.1"/>
</dbReference>